<comment type="catalytic activity">
    <reaction evidence="8">
        <text>arsenic triglutathione + 3 [thioredoxin]-dithiol + 3 S-adenosyl-L-methionine = trimethylarsine + 3 [thioredoxin]-disulfide + 3 glutathione + 3 S-adenosyl-L-homocysteine + 3 H(+)</text>
        <dbReference type="Rhea" id="RHEA:69432"/>
        <dbReference type="Rhea" id="RHEA-COMP:10698"/>
        <dbReference type="Rhea" id="RHEA-COMP:10700"/>
        <dbReference type="ChEBI" id="CHEBI:15378"/>
        <dbReference type="ChEBI" id="CHEBI:27130"/>
        <dbReference type="ChEBI" id="CHEBI:29950"/>
        <dbReference type="ChEBI" id="CHEBI:50058"/>
        <dbReference type="ChEBI" id="CHEBI:57856"/>
        <dbReference type="ChEBI" id="CHEBI:57925"/>
        <dbReference type="ChEBI" id="CHEBI:59789"/>
        <dbReference type="ChEBI" id="CHEBI:183640"/>
        <dbReference type="EC" id="2.1.1.137"/>
    </reaction>
</comment>
<dbReference type="EC" id="2.1.1.137" evidence="4"/>
<evidence type="ECO:0000259" key="9">
    <source>
        <dbReference type="Pfam" id="PF13847"/>
    </source>
</evidence>
<proteinExistence type="inferred from homology"/>
<feature type="domain" description="Methyltransferase" evidence="9">
    <location>
        <begin position="66"/>
        <end position="157"/>
    </location>
</feature>
<dbReference type="Proteomes" id="UP000320386">
    <property type="component" value="Chromosome"/>
</dbReference>
<dbReference type="CDD" id="cd02440">
    <property type="entry name" value="AdoMet_MTases"/>
    <property type="match status" value="1"/>
</dbReference>
<dbReference type="PANTHER" id="PTHR43675:SF8">
    <property type="entry name" value="ARSENITE METHYLTRANSFERASE"/>
    <property type="match status" value="1"/>
</dbReference>
<keyword evidence="1 10" id="KW-0808">Transferase</keyword>
<dbReference type="KEGG" id="mcad:Pan265_19810"/>
<comment type="similarity">
    <text evidence="3">Belongs to the methyltransferase superfamily. Arsenite methyltransferase family.</text>
</comment>
<evidence type="ECO:0000256" key="1">
    <source>
        <dbReference type="ARBA" id="ARBA00022679"/>
    </source>
</evidence>
<keyword evidence="11" id="KW-1185">Reference proteome</keyword>
<evidence type="ECO:0000313" key="10">
    <source>
        <dbReference type="EMBL" id="QDU72119.1"/>
    </source>
</evidence>
<protein>
    <recommendedName>
        <fullName evidence="5">Arsenite methyltransferase</fullName>
        <ecNumber evidence="4">2.1.1.137</ecNumber>
    </recommendedName>
</protein>
<evidence type="ECO:0000256" key="6">
    <source>
        <dbReference type="ARBA" id="ARBA00047941"/>
    </source>
</evidence>
<dbReference type="SUPFAM" id="SSF53335">
    <property type="entry name" value="S-adenosyl-L-methionine-dependent methyltransferases"/>
    <property type="match status" value="1"/>
</dbReference>
<accession>A0A518BYR6</accession>
<dbReference type="OrthoDB" id="9772751at2"/>
<sequence length="394" mass="43326">MSSGTVGRSSGYDVEREVRERYAEGAAACESSLCCATTYDPERLKLLPAEIIEKDYGCGDPTRYVKRGESVVDLGSGGGKACYLMAREVGADGRVIGVDFNDAMLGLARKYQAEMAEKLGYANTRFVKGRIQDLALDLDKAQAVLAGGAVSSVEDLAAFEAACDRLRREEPMIETESVDVVVSNCVLNLVKPEEKAKLFDEIFRVLRVGGRAVISDIVCDEPPTESIMNDPKLWSGCVSGAFVEGDFLRRFADAGFYGIEILERSGEPWQTIEGVEFRAMTVVAHKGKQGVCLERKQAVVYKGPWREVRDDDGHVFRRGERVAVCDKTYRLMTNEHGPYGVQVIGIDPVHEIPLEEAELYDCSRRALRHPRETKGADYDVTTEADSCCGPDGCC</sequence>
<evidence type="ECO:0000313" key="11">
    <source>
        <dbReference type="Proteomes" id="UP000320386"/>
    </source>
</evidence>
<dbReference type="PANTHER" id="PTHR43675">
    <property type="entry name" value="ARSENITE METHYLTRANSFERASE"/>
    <property type="match status" value="1"/>
</dbReference>
<evidence type="ECO:0000256" key="5">
    <source>
        <dbReference type="ARBA" id="ARBA00034545"/>
    </source>
</evidence>
<dbReference type="GO" id="GO:0030791">
    <property type="term" value="F:arsenite methyltransferase activity"/>
    <property type="evidence" value="ECO:0007669"/>
    <property type="project" value="UniProtKB-EC"/>
</dbReference>
<evidence type="ECO:0000256" key="8">
    <source>
        <dbReference type="ARBA" id="ARBA00048428"/>
    </source>
</evidence>
<dbReference type="EMBL" id="CP036280">
    <property type="protein sequence ID" value="QDU72119.1"/>
    <property type="molecule type" value="Genomic_DNA"/>
</dbReference>
<evidence type="ECO:0000256" key="4">
    <source>
        <dbReference type="ARBA" id="ARBA00034521"/>
    </source>
</evidence>
<dbReference type="InterPro" id="IPR029063">
    <property type="entry name" value="SAM-dependent_MTases_sf"/>
</dbReference>
<dbReference type="Pfam" id="PF13847">
    <property type="entry name" value="Methyltransf_31"/>
    <property type="match status" value="2"/>
</dbReference>
<name>A0A518BYR6_9BACT</name>
<reference evidence="10 11" key="1">
    <citation type="submission" date="2019-02" db="EMBL/GenBank/DDBJ databases">
        <title>Deep-cultivation of Planctomycetes and their phenomic and genomic characterization uncovers novel biology.</title>
        <authorList>
            <person name="Wiegand S."/>
            <person name="Jogler M."/>
            <person name="Boedeker C."/>
            <person name="Pinto D."/>
            <person name="Vollmers J."/>
            <person name="Rivas-Marin E."/>
            <person name="Kohn T."/>
            <person name="Peeters S.H."/>
            <person name="Heuer A."/>
            <person name="Rast P."/>
            <person name="Oberbeckmann S."/>
            <person name="Bunk B."/>
            <person name="Jeske O."/>
            <person name="Meyerdierks A."/>
            <person name="Storesund J.E."/>
            <person name="Kallscheuer N."/>
            <person name="Luecker S."/>
            <person name="Lage O.M."/>
            <person name="Pohl T."/>
            <person name="Merkel B.J."/>
            <person name="Hornburger P."/>
            <person name="Mueller R.-W."/>
            <person name="Bruemmer F."/>
            <person name="Labrenz M."/>
            <person name="Spormann A.M."/>
            <person name="Op den Camp H."/>
            <person name="Overmann J."/>
            <person name="Amann R."/>
            <person name="Jetten M.S.M."/>
            <person name="Mascher T."/>
            <person name="Medema M.H."/>
            <person name="Devos D.P."/>
            <person name="Kaster A.-K."/>
            <person name="Ovreas L."/>
            <person name="Rohde M."/>
            <person name="Galperin M.Y."/>
            <person name="Jogler C."/>
        </authorList>
    </citation>
    <scope>NUCLEOTIDE SEQUENCE [LARGE SCALE GENOMIC DNA]</scope>
    <source>
        <strain evidence="10 11">Pan265</strain>
    </source>
</reference>
<organism evidence="10 11">
    <name type="scientific">Mucisphaera calidilacus</name>
    <dbReference type="NCBI Taxonomy" id="2527982"/>
    <lineage>
        <taxon>Bacteria</taxon>
        <taxon>Pseudomonadati</taxon>
        <taxon>Planctomycetota</taxon>
        <taxon>Phycisphaerae</taxon>
        <taxon>Phycisphaerales</taxon>
        <taxon>Phycisphaeraceae</taxon>
        <taxon>Mucisphaera</taxon>
    </lineage>
</organism>
<evidence type="ECO:0000256" key="7">
    <source>
        <dbReference type="ARBA" id="ARBA00047943"/>
    </source>
</evidence>
<dbReference type="InterPro" id="IPR025714">
    <property type="entry name" value="Methyltranfer_dom"/>
</dbReference>
<dbReference type="Gene3D" id="3.40.50.150">
    <property type="entry name" value="Vaccinia Virus protein VP39"/>
    <property type="match status" value="1"/>
</dbReference>
<feature type="domain" description="Methyltransferase" evidence="9">
    <location>
        <begin position="173"/>
        <end position="254"/>
    </location>
</feature>
<dbReference type="GO" id="GO:0032259">
    <property type="term" value="P:methylation"/>
    <property type="evidence" value="ECO:0007669"/>
    <property type="project" value="UniProtKB-KW"/>
</dbReference>
<comment type="catalytic activity">
    <reaction evidence="7">
        <text>arsenic triglutathione + 2 [thioredoxin]-dithiol + 2 S-adenosyl-L-methionine + H2O = dimethylarsinous acid + 2 [thioredoxin]-disulfide + 3 glutathione + 2 S-adenosyl-L-homocysteine + 2 H(+)</text>
        <dbReference type="Rhea" id="RHEA:69464"/>
        <dbReference type="Rhea" id="RHEA-COMP:10698"/>
        <dbReference type="Rhea" id="RHEA-COMP:10700"/>
        <dbReference type="ChEBI" id="CHEBI:15377"/>
        <dbReference type="ChEBI" id="CHEBI:15378"/>
        <dbReference type="ChEBI" id="CHEBI:23808"/>
        <dbReference type="ChEBI" id="CHEBI:29950"/>
        <dbReference type="ChEBI" id="CHEBI:50058"/>
        <dbReference type="ChEBI" id="CHEBI:57856"/>
        <dbReference type="ChEBI" id="CHEBI:57925"/>
        <dbReference type="ChEBI" id="CHEBI:59789"/>
        <dbReference type="ChEBI" id="CHEBI:183640"/>
        <dbReference type="EC" id="2.1.1.137"/>
    </reaction>
</comment>
<evidence type="ECO:0000256" key="3">
    <source>
        <dbReference type="ARBA" id="ARBA00034487"/>
    </source>
</evidence>
<dbReference type="InterPro" id="IPR026669">
    <property type="entry name" value="Arsenite_MeTrfase-like"/>
</dbReference>
<evidence type="ECO:0000256" key="2">
    <source>
        <dbReference type="ARBA" id="ARBA00022691"/>
    </source>
</evidence>
<dbReference type="AlphaFoldDB" id="A0A518BYR6"/>
<dbReference type="RefSeq" id="WP_145446299.1">
    <property type="nucleotide sequence ID" value="NZ_CP036280.1"/>
</dbReference>
<keyword evidence="2" id="KW-0949">S-adenosyl-L-methionine</keyword>
<keyword evidence="10" id="KW-0489">Methyltransferase</keyword>
<comment type="catalytic activity">
    <reaction evidence="6">
        <text>arsenic triglutathione + [thioredoxin]-dithiol + S-adenosyl-L-methionine + 2 H2O = methylarsonous acid + [thioredoxin]-disulfide + 3 glutathione + S-adenosyl-L-homocysteine + H(+)</text>
        <dbReference type="Rhea" id="RHEA:69460"/>
        <dbReference type="Rhea" id="RHEA-COMP:10698"/>
        <dbReference type="Rhea" id="RHEA-COMP:10700"/>
        <dbReference type="ChEBI" id="CHEBI:15377"/>
        <dbReference type="ChEBI" id="CHEBI:15378"/>
        <dbReference type="ChEBI" id="CHEBI:17826"/>
        <dbReference type="ChEBI" id="CHEBI:29950"/>
        <dbReference type="ChEBI" id="CHEBI:50058"/>
        <dbReference type="ChEBI" id="CHEBI:57856"/>
        <dbReference type="ChEBI" id="CHEBI:57925"/>
        <dbReference type="ChEBI" id="CHEBI:59789"/>
        <dbReference type="ChEBI" id="CHEBI:183640"/>
        <dbReference type="EC" id="2.1.1.137"/>
    </reaction>
</comment>
<gene>
    <name evidence="10" type="ORF">Pan265_19810</name>
</gene>